<feature type="compositionally biased region" description="Polar residues" evidence="1">
    <location>
        <begin position="9"/>
        <end position="24"/>
    </location>
</feature>
<organism evidence="2">
    <name type="scientific">Triticum aestivum</name>
    <name type="common">Wheat</name>
    <dbReference type="NCBI Taxonomy" id="4565"/>
    <lineage>
        <taxon>Eukaryota</taxon>
        <taxon>Viridiplantae</taxon>
        <taxon>Streptophyta</taxon>
        <taxon>Embryophyta</taxon>
        <taxon>Tracheophyta</taxon>
        <taxon>Spermatophyta</taxon>
        <taxon>Magnoliopsida</taxon>
        <taxon>Liliopsida</taxon>
        <taxon>Poales</taxon>
        <taxon>Poaceae</taxon>
        <taxon>BOP clade</taxon>
        <taxon>Pooideae</taxon>
        <taxon>Triticodae</taxon>
        <taxon>Triticeae</taxon>
        <taxon>Triticinae</taxon>
        <taxon>Triticum</taxon>
    </lineage>
</organism>
<dbReference type="Gramene" id="TraesCLE_scaffold_056943_01G000100.1">
    <property type="protein sequence ID" value="TraesCLE_scaffold_056943_01G000100.1"/>
    <property type="gene ID" value="TraesCLE_scaffold_056943_01G000100"/>
</dbReference>
<dbReference type="Gramene" id="TraesCS5B02G173200.1">
    <property type="protein sequence ID" value="TraesCS5B02G173200.1"/>
    <property type="gene ID" value="TraesCS5B02G173200"/>
</dbReference>
<dbReference type="PANTHER" id="PTHR34572:SF2">
    <property type="entry name" value="OS09G0284300 PROTEIN"/>
    <property type="match status" value="1"/>
</dbReference>
<protein>
    <submittedName>
        <fullName evidence="2">Uncharacterized protein</fullName>
    </submittedName>
</protein>
<feature type="compositionally biased region" description="Acidic residues" evidence="1">
    <location>
        <begin position="119"/>
        <end position="131"/>
    </location>
</feature>
<reference evidence="2" key="1">
    <citation type="submission" date="2018-08" db="EMBL/GenBank/DDBJ databases">
        <authorList>
            <person name="Rossello M."/>
        </authorList>
    </citation>
    <scope>NUCLEOTIDE SEQUENCE [LARGE SCALE GENOMIC DNA]</scope>
    <source>
        <strain evidence="2">cv. Chinese Spring</strain>
    </source>
</reference>
<dbReference type="AlphaFoldDB" id="A0A3B6LL80"/>
<feature type="region of interest" description="Disordered" evidence="1">
    <location>
        <begin position="1"/>
        <end position="24"/>
    </location>
</feature>
<sequence length="152" mass="15584">MDTVGARLSRSSTRYGPVGSSNASFSGPVRKWRKAWVPLAGGGAGSASAGCPRGNKVVLLKWAPVSGAGDGPVATAGGGGASATSIPHGRRPCDLVSGVPQNPTRKGGSTELNLNLGLEDPDDDSDADLSPDEQRDMGSTPRSENRLKRKVF</sequence>
<dbReference type="PANTHER" id="PTHR34572">
    <property type="entry name" value="GOLGIN FAMILY A PROTEIN"/>
    <property type="match status" value="1"/>
</dbReference>
<dbReference type="Proteomes" id="UP000019116">
    <property type="component" value="Chromosome 5B"/>
</dbReference>
<dbReference type="EnsemblPlants" id="TraesCS5B02G173200.1">
    <property type="protein sequence ID" value="TraesCS5B02G173200.1"/>
    <property type="gene ID" value="TraesCS5B02G173200"/>
</dbReference>
<keyword evidence="3" id="KW-1185">Reference proteome</keyword>
<dbReference type="Gramene" id="TraesCAD_scaffold_001055_01G000400.1">
    <property type="protein sequence ID" value="TraesCAD_scaffold_001055_01G000400.1"/>
    <property type="gene ID" value="TraesCAD_scaffold_001055_01G000400"/>
</dbReference>
<evidence type="ECO:0000256" key="1">
    <source>
        <dbReference type="SAM" id="MobiDB-lite"/>
    </source>
</evidence>
<dbReference type="Gramene" id="TraesWEE_scaffold_002715_01G000100.1">
    <property type="protein sequence ID" value="TraesWEE_scaffold_002715_01G000100.1"/>
    <property type="gene ID" value="TraesWEE_scaffold_002715_01G000100"/>
</dbReference>
<accession>A0A3B6LL80</accession>
<name>A0A3B6LL80_WHEAT</name>
<dbReference type="Gramene" id="TraesROB_scaffold_008814_01G000300.1">
    <property type="protein sequence ID" value="TraesROB_scaffold_008814_01G000300.1"/>
    <property type="gene ID" value="TraesROB_scaffold_008814_01G000300"/>
</dbReference>
<proteinExistence type="predicted"/>
<dbReference type="OMA" id="GVEDNNA"/>
<dbReference type="PaxDb" id="4565-Traes_5BL_808C38034.3"/>
<reference evidence="2" key="2">
    <citation type="submission" date="2018-10" db="UniProtKB">
        <authorList>
            <consortium name="EnsemblPlants"/>
        </authorList>
    </citation>
    <scope>IDENTIFICATION</scope>
</reference>
<evidence type="ECO:0000313" key="2">
    <source>
        <dbReference type="EnsemblPlants" id="TraesCS5B02G173200.1"/>
    </source>
</evidence>
<dbReference type="STRING" id="4565.A0A3B6LL80"/>
<feature type="region of interest" description="Disordered" evidence="1">
    <location>
        <begin position="69"/>
        <end position="152"/>
    </location>
</feature>
<evidence type="ECO:0000313" key="3">
    <source>
        <dbReference type="Proteomes" id="UP000019116"/>
    </source>
</evidence>
<dbReference type="OrthoDB" id="2020529at2759"/>